<proteinExistence type="predicted"/>
<evidence type="ECO:0000313" key="2">
    <source>
        <dbReference type="Proteomes" id="UP001239111"/>
    </source>
</evidence>
<keyword evidence="2" id="KW-1185">Reference proteome</keyword>
<reference evidence="1" key="1">
    <citation type="submission" date="2023-04" db="EMBL/GenBank/DDBJ databases">
        <title>A chromosome-level genome assembly of the parasitoid wasp Eretmocerus hayati.</title>
        <authorList>
            <person name="Zhong Y."/>
            <person name="Liu S."/>
            <person name="Liu Y."/>
        </authorList>
    </citation>
    <scope>NUCLEOTIDE SEQUENCE</scope>
    <source>
        <strain evidence="1">ZJU_SS_LIU_2023</strain>
    </source>
</reference>
<gene>
    <name evidence="1" type="ORF">QAD02_018890</name>
</gene>
<evidence type="ECO:0000313" key="1">
    <source>
        <dbReference type="EMBL" id="KAJ8683098.1"/>
    </source>
</evidence>
<organism evidence="1 2">
    <name type="scientific">Eretmocerus hayati</name>
    <dbReference type="NCBI Taxonomy" id="131215"/>
    <lineage>
        <taxon>Eukaryota</taxon>
        <taxon>Metazoa</taxon>
        <taxon>Ecdysozoa</taxon>
        <taxon>Arthropoda</taxon>
        <taxon>Hexapoda</taxon>
        <taxon>Insecta</taxon>
        <taxon>Pterygota</taxon>
        <taxon>Neoptera</taxon>
        <taxon>Endopterygota</taxon>
        <taxon>Hymenoptera</taxon>
        <taxon>Apocrita</taxon>
        <taxon>Proctotrupomorpha</taxon>
        <taxon>Chalcidoidea</taxon>
        <taxon>Aphelinidae</taxon>
        <taxon>Aphelininae</taxon>
        <taxon>Eretmocerus</taxon>
    </lineage>
</organism>
<accession>A0ACC2PJ84</accession>
<name>A0ACC2PJ84_9HYME</name>
<sequence length="247" mass="28136">MLSRLQLCRSPLAGDSHLHKNLLGLIQAAGLKNFPPPPVYDCEMPPDSRGKKLPILPKVPQYPAVFKPFKMQKKLRLMRGPEQVFNKLLHKQYGVIALIGGRLKYGHLEMIRFTCGKKLPSESFALWRVDPPWQPVTKKGQGQRMGGGKGAIDHYVTPIKAGRVIIEVGGPVEYAEVRKTLEEVAHKLPFKAMAVSQEILDQMHEDEKYIEDNNENPYTFKYIIQNNLGGCHNWISPVDKYWFGKHR</sequence>
<dbReference type="EMBL" id="CM056741">
    <property type="protein sequence ID" value="KAJ8683098.1"/>
    <property type="molecule type" value="Genomic_DNA"/>
</dbReference>
<comment type="caution">
    <text evidence="1">The sequence shown here is derived from an EMBL/GenBank/DDBJ whole genome shotgun (WGS) entry which is preliminary data.</text>
</comment>
<protein>
    <submittedName>
        <fullName evidence="1">Uncharacterized protein</fullName>
    </submittedName>
</protein>
<dbReference type="Proteomes" id="UP001239111">
    <property type="component" value="Chromosome 1"/>
</dbReference>